<protein>
    <submittedName>
        <fullName evidence="1">Uncharacterized protein</fullName>
    </submittedName>
</protein>
<comment type="caution">
    <text evidence="1">The sequence shown here is derived from an EMBL/GenBank/DDBJ whole genome shotgun (WGS) entry which is preliminary data.</text>
</comment>
<proteinExistence type="predicted"/>
<name>A0AA37GTF5_9PEZI</name>
<reference evidence="1 2" key="1">
    <citation type="submission" date="2021-07" db="EMBL/GenBank/DDBJ databases">
        <title>Genome data of Colletotrichum spaethianum.</title>
        <authorList>
            <person name="Utami Y.D."/>
            <person name="Hiruma K."/>
        </authorList>
    </citation>
    <scope>NUCLEOTIDE SEQUENCE [LARGE SCALE GENOMIC DNA]</scope>
    <source>
        <strain evidence="1 2">MAFF 242679</strain>
    </source>
</reference>
<sequence>MPVVTVAQLAVEVVYLVFPVLATTRAISEYGQRMPLNQSHASDVAKSVCSSVYVGPYNINIVIVDQVLPADVSLESDRALDGGELVLDLHKMVVDYHAFASRVPDPVWLTKTDKKFELAWICIGAVTGVESMRKDIGRDVGWNWTAVRLVPSAHTEDGGEVRKCSRSSLW</sequence>
<dbReference type="Proteomes" id="UP001055172">
    <property type="component" value="Unassembled WGS sequence"/>
</dbReference>
<dbReference type="AlphaFoldDB" id="A0AA37GTF5"/>
<evidence type="ECO:0000313" key="1">
    <source>
        <dbReference type="EMBL" id="GJC86885.1"/>
    </source>
</evidence>
<evidence type="ECO:0000313" key="2">
    <source>
        <dbReference type="Proteomes" id="UP001055172"/>
    </source>
</evidence>
<dbReference type="EMBL" id="BPPX01000024">
    <property type="protein sequence ID" value="GJC86885.1"/>
    <property type="molecule type" value="Genomic_DNA"/>
</dbReference>
<organism evidence="1 2">
    <name type="scientific">Colletotrichum liriopes</name>
    <dbReference type="NCBI Taxonomy" id="708192"/>
    <lineage>
        <taxon>Eukaryota</taxon>
        <taxon>Fungi</taxon>
        <taxon>Dikarya</taxon>
        <taxon>Ascomycota</taxon>
        <taxon>Pezizomycotina</taxon>
        <taxon>Sordariomycetes</taxon>
        <taxon>Hypocreomycetidae</taxon>
        <taxon>Glomerellales</taxon>
        <taxon>Glomerellaceae</taxon>
        <taxon>Colletotrichum</taxon>
        <taxon>Colletotrichum spaethianum species complex</taxon>
    </lineage>
</organism>
<keyword evidence="2" id="KW-1185">Reference proteome</keyword>
<accession>A0AA37GTF5</accession>
<gene>
    <name evidence="1" type="ORF">ColLi_09723</name>
</gene>